<evidence type="ECO:0000313" key="2">
    <source>
        <dbReference type="EMBL" id="CAD8054655.1"/>
    </source>
</evidence>
<dbReference type="OMA" id="KIVQNCI"/>
<dbReference type="EMBL" id="CAJJDM010000020">
    <property type="protein sequence ID" value="CAD8054655.1"/>
    <property type="molecule type" value="Genomic_DNA"/>
</dbReference>
<reference evidence="2" key="1">
    <citation type="submission" date="2021-01" db="EMBL/GenBank/DDBJ databases">
        <authorList>
            <consortium name="Genoscope - CEA"/>
            <person name="William W."/>
        </authorList>
    </citation>
    <scope>NUCLEOTIDE SEQUENCE</scope>
</reference>
<dbReference type="PANTHER" id="PTHR12210">
    <property type="entry name" value="DULLARD PROTEIN PHOSPHATASE"/>
    <property type="match status" value="1"/>
</dbReference>
<dbReference type="Pfam" id="PF03031">
    <property type="entry name" value="NIF"/>
    <property type="match status" value="1"/>
</dbReference>
<dbReference type="PROSITE" id="PS50969">
    <property type="entry name" value="FCP1"/>
    <property type="match status" value="1"/>
</dbReference>
<evidence type="ECO:0000259" key="1">
    <source>
        <dbReference type="PROSITE" id="PS50969"/>
    </source>
</evidence>
<name>A0A8S1KL66_PARPR</name>
<dbReference type="FunFam" id="3.40.50.1000:FF:000385">
    <property type="entry name" value="Uncharacterized protein"/>
    <property type="match status" value="1"/>
</dbReference>
<sequence length="474" mass="55516">MKKNEKVELLLCKFETDTLHKEKLIQQNQITYLQSQENYVLQNILRIEKKNQVPQIKASHCGLTVKKSQQENEEVQLENYKKFQEQSLSKIEDLSSKSHLSKKRTEMIKSQSFTQICPLLDDNLTCISQTSSFISVEKQKISIETNKKIKKRKSHVLRDLKTSVSRKQINMKCKTQKKPENSIGQTLPYLHEKDEIISSIETIIQQEALSSEQTISFQNYQYYMHNLIGYLMGSLKDSFMAQMYISHFSQLYNNLQKSKFIVCPQQYTFSTKIKPQLKIQKTLIIDLDETLVHCNEFSCLKSDFFIPVVYNEKTYQVGISIRPHAQQFLKNMAKEYEIIIFTASNPDYANKIIDYLDPEHNLVSYRLFRDDCIQISNNCHIKDLRILNRNMKDIILVDNSAYSFAFQIDNGIPIIPYLDDKNDKELLHLQHYLQYVNQFDDVRIQNNKMFNLKIVQNCISIAEAIKHLAASISK</sequence>
<keyword evidence="3" id="KW-1185">Reference proteome</keyword>
<feature type="domain" description="FCP1 homology" evidence="1">
    <location>
        <begin position="276"/>
        <end position="436"/>
    </location>
</feature>
<dbReference type="AlphaFoldDB" id="A0A8S1KL66"/>
<dbReference type="InterPro" id="IPR004274">
    <property type="entry name" value="FCP1_dom"/>
</dbReference>
<proteinExistence type="predicted"/>
<evidence type="ECO:0000313" key="3">
    <source>
        <dbReference type="Proteomes" id="UP000688137"/>
    </source>
</evidence>
<dbReference type="Proteomes" id="UP000688137">
    <property type="component" value="Unassembled WGS sequence"/>
</dbReference>
<gene>
    <name evidence="2" type="ORF">PPRIM_AZ9-3.1.T0220141</name>
</gene>
<dbReference type="CDD" id="cd07521">
    <property type="entry name" value="HAD_FCP1-like"/>
    <property type="match status" value="1"/>
</dbReference>
<dbReference type="InterPro" id="IPR050365">
    <property type="entry name" value="TIM50"/>
</dbReference>
<dbReference type="NCBIfam" id="TIGR02251">
    <property type="entry name" value="HIF-SF_euk"/>
    <property type="match status" value="1"/>
</dbReference>
<comment type="caution">
    <text evidence="2">The sequence shown here is derived from an EMBL/GenBank/DDBJ whole genome shotgun (WGS) entry which is preliminary data.</text>
</comment>
<dbReference type="InterPro" id="IPR011948">
    <property type="entry name" value="Dullard_phosphatase"/>
</dbReference>
<protein>
    <recommendedName>
        <fullName evidence="1">FCP1 homology domain-containing protein</fullName>
    </recommendedName>
</protein>
<dbReference type="SMART" id="SM00577">
    <property type="entry name" value="CPDc"/>
    <property type="match status" value="1"/>
</dbReference>
<accession>A0A8S1KL66</accession>
<organism evidence="2 3">
    <name type="scientific">Paramecium primaurelia</name>
    <dbReference type="NCBI Taxonomy" id="5886"/>
    <lineage>
        <taxon>Eukaryota</taxon>
        <taxon>Sar</taxon>
        <taxon>Alveolata</taxon>
        <taxon>Ciliophora</taxon>
        <taxon>Intramacronucleata</taxon>
        <taxon>Oligohymenophorea</taxon>
        <taxon>Peniculida</taxon>
        <taxon>Parameciidae</taxon>
        <taxon>Paramecium</taxon>
    </lineage>
</organism>
<dbReference type="GO" id="GO:0016791">
    <property type="term" value="F:phosphatase activity"/>
    <property type="evidence" value="ECO:0007669"/>
    <property type="project" value="InterPro"/>
</dbReference>